<feature type="transmembrane region" description="Helical" evidence="1">
    <location>
        <begin position="12"/>
        <end position="34"/>
    </location>
</feature>
<keyword evidence="1" id="KW-1133">Transmembrane helix</keyword>
<evidence type="ECO:0000313" key="3">
    <source>
        <dbReference type="Proteomes" id="UP001558613"/>
    </source>
</evidence>
<evidence type="ECO:0000256" key="1">
    <source>
        <dbReference type="SAM" id="Phobius"/>
    </source>
</evidence>
<keyword evidence="1" id="KW-0812">Transmembrane</keyword>
<accession>A0ABR3MU39</accession>
<dbReference type="EMBL" id="JAYMGO010000009">
    <property type="protein sequence ID" value="KAL1268075.1"/>
    <property type="molecule type" value="Genomic_DNA"/>
</dbReference>
<feature type="transmembrane region" description="Helical" evidence="1">
    <location>
        <begin position="40"/>
        <end position="59"/>
    </location>
</feature>
<dbReference type="PROSITE" id="PS51257">
    <property type="entry name" value="PROKAR_LIPOPROTEIN"/>
    <property type="match status" value="1"/>
</dbReference>
<evidence type="ECO:0000313" key="2">
    <source>
        <dbReference type="EMBL" id="KAL1268075.1"/>
    </source>
</evidence>
<reference evidence="2 3" key="1">
    <citation type="submission" date="2023-09" db="EMBL/GenBank/DDBJ databases">
        <authorList>
            <person name="Wang M."/>
        </authorList>
    </citation>
    <scope>NUCLEOTIDE SEQUENCE [LARGE SCALE GENOMIC DNA]</scope>
    <source>
        <strain evidence="2">GT-2023</strain>
        <tissue evidence="2">Liver</tissue>
    </source>
</reference>
<proteinExistence type="predicted"/>
<gene>
    <name evidence="2" type="ORF">QQF64_033438</name>
</gene>
<sequence>MVLRLQHYCQASGTSSCCLNSGVVIIWCCSISLALQPNLAWVHLSCCLVPLLIALSCCLDYPQSSNGVLSCQSPGHSAFGSFSSRLL</sequence>
<dbReference type="Proteomes" id="UP001558613">
    <property type="component" value="Unassembled WGS sequence"/>
</dbReference>
<keyword evidence="3" id="KW-1185">Reference proteome</keyword>
<protein>
    <submittedName>
        <fullName evidence="2">Uncharacterized protein</fullName>
    </submittedName>
</protein>
<keyword evidence="1" id="KW-0472">Membrane</keyword>
<organism evidence="2 3">
    <name type="scientific">Cirrhinus molitorella</name>
    <name type="common">mud carp</name>
    <dbReference type="NCBI Taxonomy" id="172907"/>
    <lineage>
        <taxon>Eukaryota</taxon>
        <taxon>Metazoa</taxon>
        <taxon>Chordata</taxon>
        <taxon>Craniata</taxon>
        <taxon>Vertebrata</taxon>
        <taxon>Euteleostomi</taxon>
        <taxon>Actinopterygii</taxon>
        <taxon>Neopterygii</taxon>
        <taxon>Teleostei</taxon>
        <taxon>Ostariophysi</taxon>
        <taxon>Cypriniformes</taxon>
        <taxon>Cyprinidae</taxon>
        <taxon>Labeoninae</taxon>
        <taxon>Labeonini</taxon>
        <taxon>Cirrhinus</taxon>
    </lineage>
</organism>
<comment type="caution">
    <text evidence="2">The sequence shown here is derived from an EMBL/GenBank/DDBJ whole genome shotgun (WGS) entry which is preliminary data.</text>
</comment>
<name>A0ABR3MU39_9TELE</name>